<protein>
    <submittedName>
        <fullName evidence="1">Flagellar biosynthesis anti-sigma factor FlgM</fullName>
    </submittedName>
</protein>
<reference evidence="1" key="1">
    <citation type="submission" date="2019-04" db="EMBL/GenBank/DDBJ databases">
        <title>Microbes associate with the intestines of laboratory mice.</title>
        <authorList>
            <person name="Navarre W."/>
            <person name="Wong E."/>
            <person name="Huang K."/>
            <person name="Tropini C."/>
            <person name="Ng K."/>
            <person name="Yu B."/>
        </authorList>
    </citation>
    <scope>NUCLEOTIDE SEQUENCE</scope>
    <source>
        <strain evidence="1">NM01_1-7b</strain>
    </source>
</reference>
<sequence length="91" mass="9837">MRIEAYNQISQAYNTSKASRVKGSGSAGKKDAVEISRAGRDYQVAKQAVAEAPDIRNDKVAALKSSIASGNYKVEAGDFAAKLLEKYEAYF</sequence>
<dbReference type="Proteomes" id="UP000304953">
    <property type="component" value="Unassembled WGS sequence"/>
</dbReference>
<evidence type="ECO:0000313" key="1">
    <source>
        <dbReference type="EMBL" id="TGY95148.1"/>
    </source>
</evidence>
<keyword evidence="1" id="KW-0969">Cilium</keyword>
<dbReference type="EMBL" id="SRYA01000034">
    <property type="protein sequence ID" value="TGY95148.1"/>
    <property type="molecule type" value="Genomic_DNA"/>
</dbReference>
<keyword evidence="2" id="KW-1185">Reference proteome</keyword>
<comment type="caution">
    <text evidence="1">The sequence shown here is derived from an EMBL/GenBank/DDBJ whole genome shotgun (WGS) entry which is preliminary data.</text>
</comment>
<keyword evidence="1" id="KW-0282">Flagellum</keyword>
<proteinExistence type="predicted"/>
<name>A0AC61RTL7_9FIRM</name>
<gene>
    <name evidence="1" type="primary">flgM</name>
    <name evidence="1" type="ORF">E5329_16430</name>
</gene>
<accession>A0AC61RTL7</accession>
<evidence type="ECO:0000313" key="2">
    <source>
        <dbReference type="Proteomes" id="UP000304953"/>
    </source>
</evidence>
<organism evidence="1 2">
    <name type="scientific">Petralouisia muris</name>
    <dbReference type="NCBI Taxonomy" id="3032872"/>
    <lineage>
        <taxon>Bacteria</taxon>
        <taxon>Bacillati</taxon>
        <taxon>Bacillota</taxon>
        <taxon>Clostridia</taxon>
        <taxon>Lachnospirales</taxon>
        <taxon>Lachnospiraceae</taxon>
        <taxon>Petralouisia</taxon>
    </lineage>
</organism>
<keyword evidence="1" id="KW-0966">Cell projection</keyword>